<accession>A0ABU9C2H8</accession>
<feature type="signal peptide" evidence="1">
    <location>
        <begin position="1"/>
        <end position="28"/>
    </location>
</feature>
<dbReference type="Gene3D" id="3.40.50.1110">
    <property type="entry name" value="SGNH hydrolase"/>
    <property type="match status" value="1"/>
</dbReference>
<proteinExistence type="predicted"/>
<evidence type="ECO:0000313" key="2">
    <source>
        <dbReference type="EMBL" id="MEK8044869.1"/>
    </source>
</evidence>
<dbReference type="InterPro" id="IPR001087">
    <property type="entry name" value="GDSL"/>
</dbReference>
<keyword evidence="2" id="KW-0378">Hydrolase</keyword>
<dbReference type="Pfam" id="PF00657">
    <property type="entry name" value="Lipase_GDSL"/>
    <property type="match status" value="1"/>
</dbReference>
<protein>
    <submittedName>
        <fullName evidence="2">SGNH/GDSL hydrolase family protein</fullName>
    </submittedName>
</protein>
<evidence type="ECO:0000256" key="1">
    <source>
        <dbReference type="SAM" id="SignalP"/>
    </source>
</evidence>
<organism evidence="2 3">
    <name type="scientific">Ideonella margarita</name>
    <dbReference type="NCBI Taxonomy" id="2984191"/>
    <lineage>
        <taxon>Bacteria</taxon>
        <taxon>Pseudomonadati</taxon>
        <taxon>Pseudomonadota</taxon>
        <taxon>Betaproteobacteria</taxon>
        <taxon>Burkholderiales</taxon>
        <taxon>Sphaerotilaceae</taxon>
        <taxon>Ideonella</taxon>
    </lineage>
</organism>
<dbReference type="PROSITE" id="PS51257">
    <property type="entry name" value="PROKAR_LIPOPROTEIN"/>
    <property type="match status" value="1"/>
</dbReference>
<dbReference type="Proteomes" id="UP001379945">
    <property type="component" value="Unassembled WGS sequence"/>
</dbReference>
<dbReference type="InterPro" id="IPR036514">
    <property type="entry name" value="SGNH_hydro_sf"/>
</dbReference>
<comment type="caution">
    <text evidence="2">The sequence shown here is derived from an EMBL/GenBank/DDBJ whole genome shotgun (WGS) entry which is preliminary data.</text>
</comment>
<dbReference type="SUPFAM" id="SSF52266">
    <property type="entry name" value="SGNH hydrolase"/>
    <property type="match status" value="1"/>
</dbReference>
<name>A0ABU9C2H8_9BURK</name>
<dbReference type="EMBL" id="JBBUTI010000001">
    <property type="protein sequence ID" value="MEK8044869.1"/>
    <property type="molecule type" value="Genomic_DNA"/>
</dbReference>
<keyword evidence="1" id="KW-0732">Signal</keyword>
<sequence length="384" mass="39040">MTPIRNRTFALASLALAAALTACGGGGADTTPRANVTSLKVMGDSLADVGTFGIKFTIQGNDIYPERVGKQFGLTGQCSFFKFNGSTFIANPTPGCTNYAIGGGVINAAGSGMSAADPRGIAVQFATAAAGGNYTAGDLLLVDGGGNDAAALVGAYLKASTDGGAAYVAMLGTVLTPAQVATAAAGGSAGLATAGATYMTALADKFYDIINAQALSKGAQRVALLNMPGITNTPRFQMVLDSIAAASGGGTTGATARAKSEALFKSWIEAFNAELDKRAAGDARVAVVDFYTEFNNQVMYPAQFGMTNVKTPACPITGVGSDGLPTYTFATCTDAALAAAPPTGETGTSWYKTWGFSDSFHPTPYAHQLTSQLISRTLARAGWL</sequence>
<keyword evidence="3" id="KW-1185">Reference proteome</keyword>
<feature type="chain" id="PRO_5045649056" evidence="1">
    <location>
        <begin position="29"/>
        <end position="384"/>
    </location>
</feature>
<gene>
    <name evidence="2" type="ORF">AACH00_00755</name>
</gene>
<dbReference type="GO" id="GO:0016787">
    <property type="term" value="F:hydrolase activity"/>
    <property type="evidence" value="ECO:0007669"/>
    <property type="project" value="UniProtKB-KW"/>
</dbReference>
<evidence type="ECO:0000313" key="3">
    <source>
        <dbReference type="Proteomes" id="UP001379945"/>
    </source>
</evidence>
<reference evidence="2 3" key="1">
    <citation type="submission" date="2024-04" db="EMBL/GenBank/DDBJ databases">
        <title>Novel species of the genus Ideonella isolated from streams.</title>
        <authorList>
            <person name="Lu H."/>
        </authorList>
    </citation>
    <scope>NUCLEOTIDE SEQUENCE [LARGE SCALE GENOMIC DNA]</scope>
    <source>
        <strain evidence="2 3">LYT19W</strain>
    </source>
</reference>